<evidence type="ECO:0000313" key="3">
    <source>
        <dbReference type="EMBL" id="UXX78687.1"/>
    </source>
</evidence>
<accession>A0ABY6CXN7</accession>
<evidence type="ECO:0000256" key="1">
    <source>
        <dbReference type="SAM" id="MobiDB-lite"/>
    </source>
</evidence>
<dbReference type="InterPro" id="IPR021533">
    <property type="entry name" value="PepSY-like"/>
</dbReference>
<evidence type="ECO:0000313" key="4">
    <source>
        <dbReference type="Proteomes" id="UP001062165"/>
    </source>
</evidence>
<dbReference type="SUPFAM" id="SSF160574">
    <property type="entry name" value="BT0923-like"/>
    <property type="match status" value="1"/>
</dbReference>
<protein>
    <submittedName>
        <fullName evidence="3">PepSY-like domain-containing protein</fullName>
    </submittedName>
</protein>
<evidence type="ECO:0000259" key="2">
    <source>
        <dbReference type="Pfam" id="PF11396"/>
    </source>
</evidence>
<dbReference type="EMBL" id="CP106735">
    <property type="protein sequence ID" value="UXX78687.1"/>
    <property type="molecule type" value="Genomic_DNA"/>
</dbReference>
<feature type="region of interest" description="Disordered" evidence="1">
    <location>
        <begin position="136"/>
        <end position="155"/>
    </location>
</feature>
<dbReference type="Proteomes" id="UP001062165">
    <property type="component" value="Chromosome"/>
</dbReference>
<organism evidence="3 4">
    <name type="scientific">Reichenbachiella carrageenanivorans</name>
    <dbReference type="NCBI Taxonomy" id="2979869"/>
    <lineage>
        <taxon>Bacteria</taxon>
        <taxon>Pseudomonadati</taxon>
        <taxon>Bacteroidota</taxon>
        <taxon>Cytophagia</taxon>
        <taxon>Cytophagales</taxon>
        <taxon>Reichenbachiellaceae</taxon>
        <taxon>Reichenbachiella</taxon>
    </lineage>
</organism>
<feature type="domain" description="Putative beta-lactamase-inhibitor-like PepSY-like" evidence="2">
    <location>
        <begin position="62"/>
        <end position="141"/>
    </location>
</feature>
<dbReference type="Pfam" id="PF11396">
    <property type="entry name" value="PepSY_like"/>
    <property type="match status" value="1"/>
</dbReference>
<gene>
    <name evidence="3" type="ORF">N7E81_15100</name>
</gene>
<reference evidence="3" key="1">
    <citation type="submission" date="2022-10" db="EMBL/GenBank/DDBJ databases">
        <title>Comparative genomics and taxonomic characterization of three novel marine species of genus Reichenbachiella exhibiting antioxidant and polysaccharide degradation activities.</title>
        <authorList>
            <person name="Muhammad N."/>
            <person name="Lee Y.-J."/>
            <person name="Ko J."/>
            <person name="Kim S.-G."/>
        </authorList>
    </citation>
    <scope>NUCLEOTIDE SEQUENCE</scope>
    <source>
        <strain evidence="3">Wsw4-B4</strain>
    </source>
</reference>
<dbReference type="PROSITE" id="PS51257">
    <property type="entry name" value="PROKAR_LIPOPROTEIN"/>
    <property type="match status" value="1"/>
</dbReference>
<proteinExistence type="predicted"/>
<name>A0ABY6CXN7_9BACT</name>
<dbReference type="RefSeq" id="WP_263050432.1">
    <property type="nucleotide sequence ID" value="NZ_CP106735.1"/>
</dbReference>
<sequence>MKNLTLWIVIAIAASVLSCDQNKEGNTPEQVKAAFAEKFPEVKEAEWERENETEWEAEFDMDGKEYSANFTNKGEWMETEYAIKASDISEDIHAILATNFSDFEIEEAEIVETPQGQSYEFEIEQGETEYEVAIDANGNLTKKEQREEEDEYDED</sequence>
<dbReference type="Gene3D" id="3.10.450.360">
    <property type="match status" value="1"/>
</dbReference>
<keyword evidence="4" id="KW-1185">Reference proteome</keyword>